<organism evidence="7 8">
    <name type="scientific">Desulfarculus baarsii (strain ATCC 33931 / DSM 2075 / LMG 7858 / VKM B-1802 / 2st14)</name>
    <dbReference type="NCBI Taxonomy" id="644282"/>
    <lineage>
        <taxon>Bacteria</taxon>
        <taxon>Pseudomonadati</taxon>
        <taxon>Thermodesulfobacteriota</taxon>
        <taxon>Desulfarculia</taxon>
        <taxon>Desulfarculales</taxon>
        <taxon>Desulfarculaceae</taxon>
        <taxon>Desulfarculus</taxon>
    </lineage>
</organism>
<dbReference type="InterPro" id="IPR047045">
    <property type="entry name" value="CobQ_N"/>
</dbReference>
<proteinExistence type="inferred from homology"/>
<accession>E1QKE0</accession>
<dbReference type="Pfam" id="PF01656">
    <property type="entry name" value="CbiA"/>
    <property type="match status" value="1"/>
</dbReference>
<dbReference type="UniPathway" id="UPA00148"/>
<dbReference type="EMBL" id="CP002085">
    <property type="protein sequence ID" value="ADK86033.1"/>
    <property type="molecule type" value="Genomic_DNA"/>
</dbReference>
<dbReference type="OrthoDB" id="9808302at2"/>
<dbReference type="GO" id="GO:0003824">
    <property type="term" value="F:catalytic activity"/>
    <property type="evidence" value="ECO:0007669"/>
    <property type="project" value="InterPro"/>
</dbReference>
<name>E1QKE0_DESB2</name>
<dbReference type="InterPro" id="IPR027417">
    <property type="entry name" value="P-loop_NTPase"/>
</dbReference>
<feature type="domain" description="CobB/CobQ-like glutamine amidotransferase" evidence="6">
    <location>
        <begin position="261"/>
        <end position="456"/>
    </location>
</feature>
<dbReference type="HOGENOM" id="CLU_019250_2_2_7"/>
<evidence type="ECO:0000313" key="8">
    <source>
        <dbReference type="Proteomes" id="UP000009047"/>
    </source>
</evidence>
<dbReference type="InterPro" id="IPR011698">
    <property type="entry name" value="GATase_3"/>
</dbReference>
<comment type="pathway">
    <text evidence="1 4">Cofactor biosynthesis; adenosylcobalamin biosynthesis.</text>
</comment>
<dbReference type="AlphaFoldDB" id="E1QKE0"/>
<dbReference type="SUPFAM" id="SSF52317">
    <property type="entry name" value="Class I glutamine amidotransferase-like"/>
    <property type="match status" value="1"/>
</dbReference>
<dbReference type="CDD" id="cd05389">
    <property type="entry name" value="CobQ_N"/>
    <property type="match status" value="1"/>
</dbReference>
<dbReference type="NCBIfam" id="NF001989">
    <property type="entry name" value="PRK00784.1"/>
    <property type="match status" value="1"/>
</dbReference>
<dbReference type="GO" id="GO:0015420">
    <property type="term" value="F:ABC-type vitamin B12 transporter activity"/>
    <property type="evidence" value="ECO:0007669"/>
    <property type="project" value="UniProtKB-UniRule"/>
</dbReference>
<keyword evidence="3 4" id="KW-0315">Glutamine amidotransferase</keyword>
<sequence length="508" mass="53365">MTGEPKTKYRPIMVVGTGSHVGKSVVAAALCRALARRGLDVAPFKAQNMALNSGITADGGEMGRAQITQAECAGLAPHVDMNPILLKPTSDMGSQVIVLGRAVGNFRAAEYYRHKPKLTRTVMAAFRRLQGAHQLIVLEGAGSCAEVNLKKHDLVNMAMAKRAQAAVALVADIDAGGVFGQIIGSLGLLPPSERKLVRGLIVNKFRGDPALFASGVEFLERRTGRPVLGVLPHFSHISLPQEDGVALERGQMTSAGGGRIRIGVARLSHISNYTDADVLAAEPAVELRWVSRPEELAGLDLLILPGTKNTLAALRTMVESGLDQAVRAYHALGGRVLGVCGGYQLLGQVIADPHGVEGPPGQAQGLGLLAVATVMAKKKTTSQALAVAAAGLPLSASGLLAGYEIHMGQTNALEADRPAFVVTSRSGRAVDVADGQVSADGRVLGTYLHGVFDNDQLRRGLLAWAGGHDAAAQSLDYAAFKQRQYDLLADHLEAHVAIEPLLEPLGPK</sequence>
<dbReference type="CDD" id="cd01750">
    <property type="entry name" value="GATase1_CobQ"/>
    <property type="match status" value="1"/>
</dbReference>
<dbReference type="eggNOG" id="COG1492">
    <property type="taxonomic scope" value="Bacteria"/>
</dbReference>
<keyword evidence="8" id="KW-1185">Reference proteome</keyword>
<dbReference type="STRING" id="644282.Deba_2679"/>
<dbReference type="KEGG" id="dbr:Deba_2679"/>
<dbReference type="PANTHER" id="PTHR21343">
    <property type="entry name" value="DETHIOBIOTIN SYNTHETASE"/>
    <property type="match status" value="1"/>
</dbReference>
<evidence type="ECO:0000259" key="6">
    <source>
        <dbReference type="Pfam" id="PF07685"/>
    </source>
</evidence>
<dbReference type="SUPFAM" id="SSF52540">
    <property type="entry name" value="P-loop containing nucleoside triphosphate hydrolases"/>
    <property type="match status" value="1"/>
</dbReference>
<dbReference type="RefSeq" id="WP_013259472.1">
    <property type="nucleotide sequence ID" value="NC_014365.1"/>
</dbReference>
<dbReference type="InterPro" id="IPR002586">
    <property type="entry name" value="CobQ/CobB/MinD/ParA_Nub-bd_dom"/>
</dbReference>
<dbReference type="HAMAP" id="MF_00028">
    <property type="entry name" value="CobQ"/>
    <property type="match status" value="1"/>
</dbReference>
<reference evidence="7 8" key="1">
    <citation type="journal article" date="2010" name="Stand. Genomic Sci.">
        <title>Complete genome sequence of Desulfarculus baarsii type strain (2st14).</title>
        <authorList>
            <person name="Sun H."/>
            <person name="Spring S."/>
            <person name="Lapidus A."/>
            <person name="Davenport K."/>
            <person name="Del Rio T.G."/>
            <person name="Tice H."/>
            <person name="Nolan M."/>
            <person name="Copeland A."/>
            <person name="Cheng J.F."/>
            <person name="Lucas S."/>
            <person name="Tapia R."/>
            <person name="Goodwin L."/>
            <person name="Pitluck S."/>
            <person name="Ivanova N."/>
            <person name="Pagani I."/>
            <person name="Mavromatis K."/>
            <person name="Ovchinnikova G."/>
            <person name="Pati A."/>
            <person name="Chen A."/>
            <person name="Palaniappan K."/>
            <person name="Hauser L."/>
            <person name="Chang Y.J."/>
            <person name="Jeffries C.D."/>
            <person name="Detter J.C."/>
            <person name="Han C."/>
            <person name="Rohde M."/>
            <person name="Brambilla E."/>
            <person name="Goker M."/>
            <person name="Woyke T."/>
            <person name="Bristow J."/>
            <person name="Eisen J.A."/>
            <person name="Markowitz V."/>
            <person name="Hugenholtz P."/>
            <person name="Kyrpides N.C."/>
            <person name="Klenk H.P."/>
            <person name="Land M."/>
        </authorList>
    </citation>
    <scope>NUCLEOTIDE SEQUENCE [LARGE SCALE GENOMIC DNA]</scope>
    <source>
        <strain evidence="8">ATCC 33931 / DSM 2075 / LMG 7858 / VKM B-1802 / 2st14</strain>
    </source>
</reference>
<dbReference type="Gene3D" id="3.40.50.880">
    <property type="match status" value="1"/>
</dbReference>
<protein>
    <recommendedName>
        <fullName evidence="4">Cobyric acid synthase</fullName>
    </recommendedName>
</protein>
<feature type="active site" evidence="4">
    <location>
        <position position="449"/>
    </location>
</feature>
<evidence type="ECO:0000256" key="4">
    <source>
        <dbReference type="HAMAP-Rule" id="MF_00028"/>
    </source>
</evidence>
<dbReference type="InterPro" id="IPR004459">
    <property type="entry name" value="CobQ_synth"/>
</dbReference>
<evidence type="ECO:0000256" key="2">
    <source>
        <dbReference type="ARBA" id="ARBA00022573"/>
    </source>
</evidence>
<keyword evidence="2 4" id="KW-0169">Cobalamin biosynthesis</keyword>
<dbReference type="Proteomes" id="UP000009047">
    <property type="component" value="Chromosome"/>
</dbReference>
<evidence type="ECO:0000259" key="5">
    <source>
        <dbReference type="Pfam" id="PF01656"/>
    </source>
</evidence>
<evidence type="ECO:0000256" key="3">
    <source>
        <dbReference type="ARBA" id="ARBA00022962"/>
    </source>
</evidence>
<dbReference type="Pfam" id="PF07685">
    <property type="entry name" value="GATase_3"/>
    <property type="match status" value="1"/>
</dbReference>
<dbReference type="InterPro" id="IPR029062">
    <property type="entry name" value="Class_I_gatase-like"/>
</dbReference>
<dbReference type="Gene3D" id="3.40.50.300">
    <property type="entry name" value="P-loop containing nucleotide triphosphate hydrolases"/>
    <property type="match status" value="1"/>
</dbReference>
<evidence type="ECO:0000256" key="1">
    <source>
        <dbReference type="ARBA" id="ARBA00004953"/>
    </source>
</evidence>
<comment type="similarity">
    <text evidence="4">Belongs to the CobB/CobQ family. CobQ subfamily.</text>
</comment>
<dbReference type="PROSITE" id="PS51274">
    <property type="entry name" value="GATASE_COBBQ"/>
    <property type="match status" value="1"/>
</dbReference>
<gene>
    <name evidence="4" type="primary">cobQ</name>
    <name evidence="7" type="ordered locus">Deba_2679</name>
</gene>
<dbReference type="InterPro" id="IPR033949">
    <property type="entry name" value="CobQ_GATase1"/>
</dbReference>
<feature type="domain" description="CobQ/CobB/MinD/ParA nucleotide binding" evidence="5">
    <location>
        <begin position="12"/>
        <end position="238"/>
    </location>
</feature>
<dbReference type="NCBIfam" id="TIGR00313">
    <property type="entry name" value="cobQ"/>
    <property type="match status" value="1"/>
</dbReference>
<dbReference type="GO" id="GO:0009236">
    <property type="term" value="P:cobalamin biosynthetic process"/>
    <property type="evidence" value="ECO:0007669"/>
    <property type="project" value="UniProtKB-UniRule"/>
</dbReference>
<comment type="function">
    <text evidence="4">Catalyzes amidations at positions B, D, E, and G on adenosylcobyrinic A,C-diamide. NH(2) groups are provided by glutamine, and one molecule of ATP is hydrogenolyzed for each amidation.</text>
</comment>
<feature type="active site" description="Nucleophile" evidence="4">
    <location>
        <position position="340"/>
    </location>
</feature>
<evidence type="ECO:0000313" key="7">
    <source>
        <dbReference type="EMBL" id="ADK86033.1"/>
    </source>
</evidence>
<dbReference type="PANTHER" id="PTHR21343:SF1">
    <property type="entry name" value="COBYRIC ACID SYNTHASE"/>
    <property type="match status" value="1"/>
</dbReference>